<protein>
    <submittedName>
        <fullName evidence="1">Tetratricopeptide repeat protein</fullName>
    </submittedName>
</protein>
<comment type="caution">
    <text evidence="1">The sequence shown here is derived from an EMBL/GenBank/DDBJ whole genome shotgun (WGS) entry which is preliminary data.</text>
</comment>
<dbReference type="Proteomes" id="UP000616151">
    <property type="component" value="Unassembled WGS sequence"/>
</dbReference>
<dbReference type="EMBL" id="JAENHL010000006">
    <property type="protein sequence ID" value="MBK1865955.1"/>
    <property type="molecule type" value="Genomic_DNA"/>
</dbReference>
<evidence type="ECO:0000313" key="1">
    <source>
        <dbReference type="EMBL" id="MBK1865955.1"/>
    </source>
</evidence>
<reference evidence="1" key="1">
    <citation type="submission" date="2021-01" db="EMBL/GenBank/DDBJ databases">
        <authorList>
            <person name="Sun Q."/>
        </authorList>
    </citation>
    <scope>NUCLEOTIDE SEQUENCE</scope>
    <source>
        <strain evidence="1">YIM B02566</strain>
    </source>
</reference>
<name>A0ACC5QZW7_9HYPH</name>
<gene>
    <name evidence="1" type="ORF">JHL16_06290</name>
</gene>
<evidence type="ECO:0000313" key="2">
    <source>
        <dbReference type="Proteomes" id="UP000616151"/>
    </source>
</evidence>
<organism evidence="1 2">
    <name type="scientific">Taklimakanibacter albus</name>
    <dbReference type="NCBI Taxonomy" id="2800327"/>
    <lineage>
        <taxon>Bacteria</taxon>
        <taxon>Pseudomonadati</taxon>
        <taxon>Pseudomonadota</taxon>
        <taxon>Alphaproteobacteria</taxon>
        <taxon>Hyphomicrobiales</taxon>
        <taxon>Aestuariivirgaceae</taxon>
        <taxon>Taklimakanibacter</taxon>
    </lineage>
</organism>
<sequence>MALAIILGVGGFKAWQYWQLTQSEGAARVFSDGIKKLEEGKTADAEAAFAAIDHSGYAKLAELRRAAALAGSGKTDEAVAIYDKVANDQANAQSLRDLARLRAGYALTDKLAPAELISRLGAFDNDTSPWRGMAREIFALAAYRTGDYTMADRYLNAIIADQTVSLELRQRAQMLLEVVTPLLTAKK</sequence>
<proteinExistence type="predicted"/>
<keyword evidence="2" id="KW-1185">Reference proteome</keyword>
<accession>A0ACC5QZW7</accession>